<dbReference type="Proteomes" id="UP001066276">
    <property type="component" value="Chromosome 2_1"/>
</dbReference>
<sequence>MRSVLVAPEWWGQGVPGSAGSSPHPLQRPVPPPQGCLEGLLCWACETQPEVTLLGAPLRGMGTCGQGPRGCWRSGGPPGGARFSPLPWHADSEEESRGDPAEAYITHALKYWAPPDAPVTRTGISMTRARGGLRSTTVTYLHHPRTGSTLSLCRAGRIPVGLWQEGRYFRGTPDRHYSSAFAPTGRGRRQPP</sequence>
<keyword evidence="2" id="KW-1185">Reference proteome</keyword>
<evidence type="ECO:0000313" key="2">
    <source>
        <dbReference type="Proteomes" id="UP001066276"/>
    </source>
</evidence>
<protein>
    <submittedName>
        <fullName evidence="1">Uncharacterized protein</fullName>
    </submittedName>
</protein>
<accession>A0AAV7V6Y5</accession>
<proteinExistence type="predicted"/>
<comment type="caution">
    <text evidence="1">The sequence shown here is derived from an EMBL/GenBank/DDBJ whole genome shotgun (WGS) entry which is preliminary data.</text>
</comment>
<gene>
    <name evidence="1" type="ORF">NDU88_000438</name>
</gene>
<dbReference type="EMBL" id="JANPWB010000003">
    <property type="protein sequence ID" value="KAJ1196572.1"/>
    <property type="molecule type" value="Genomic_DNA"/>
</dbReference>
<dbReference type="AlphaFoldDB" id="A0AAV7V6Y5"/>
<organism evidence="1 2">
    <name type="scientific">Pleurodeles waltl</name>
    <name type="common">Iberian ribbed newt</name>
    <dbReference type="NCBI Taxonomy" id="8319"/>
    <lineage>
        <taxon>Eukaryota</taxon>
        <taxon>Metazoa</taxon>
        <taxon>Chordata</taxon>
        <taxon>Craniata</taxon>
        <taxon>Vertebrata</taxon>
        <taxon>Euteleostomi</taxon>
        <taxon>Amphibia</taxon>
        <taxon>Batrachia</taxon>
        <taxon>Caudata</taxon>
        <taxon>Salamandroidea</taxon>
        <taxon>Salamandridae</taxon>
        <taxon>Pleurodelinae</taxon>
        <taxon>Pleurodeles</taxon>
    </lineage>
</organism>
<reference evidence="1" key="1">
    <citation type="journal article" date="2022" name="bioRxiv">
        <title>Sequencing and chromosome-scale assembly of the giantPleurodeles waltlgenome.</title>
        <authorList>
            <person name="Brown T."/>
            <person name="Elewa A."/>
            <person name="Iarovenko S."/>
            <person name="Subramanian E."/>
            <person name="Araus A.J."/>
            <person name="Petzold A."/>
            <person name="Susuki M."/>
            <person name="Suzuki K.-i.T."/>
            <person name="Hayashi T."/>
            <person name="Toyoda A."/>
            <person name="Oliveira C."/>
            <person name="Osipova E."/>
            <person name="Leigh N.D."/>
            <person name="Simon A."/>
            <person name="Yun M.H."/>
        </authorList>
    </citation>
    <scope>NUCLEOTIDE SEQUENCE</scope>
    <source>
        <strain evidence="1">20211129_DDA</strain>
        <tissue evidence="1">Liver</tissue>
    </source>
</reference>
<name>A0AAV7V6Y5_PLEWA</name>
<evidence type="ECO:0000313" key="1">
    <source>
        <dbReference type="EMBL" id="KAJ1196572.1"/>
    </source>
</evidence>